<evidence type="ECO:0000256" key="1">
    <source>
        <dbReference type="SAM" id="MobiDB-lite"/>
    </source>
</evidence>
<protein>
    <recommendedName>
        <fullName evidence="5">Lipoprotein</fullName>
    </recommendedName>
</protein>
<dbReference type="RefSeq" id="WP_280102324.1">
    <property type="nucleotide sequence ID" value="NZ_CP122979.1"/>
</dbReference>
<keyword evidence="2" id="KW-0732">Signal</keyword>
<evidence type="ECO:0008006" key="5">
    <source>
        <dbReference type="Google" id="ProtNLM"/>
    </source>
</evidence>
<proteinExistence type="predicted"/>
<evidence type="ECO:0000313" key="3">
    <source>
        <dbReference type="EMBL" id="WGI37021.1"/>
    </source>
</evidence>
<accession>A0ABY8LX82</accession>
<evidence type="ECO:0000313" key="4">
    <source>
        <dbReference type="Proteomes" id="UP001179842"/>
    </source>
</evidence>
<sequence>MKKKKVILPIILSTSFALPLIVSSCGNTVAKTDTNKPDELNGTKTPGETDKEKENKENEALYDEKVKLIESTFNDQFTKDELKGQLLQLKISNKWQEVKDFGLKVQEALSKIKNDLKNNLKEFLHSNYQEKWFVKLEALKSQNEIAQFENDLKADVNSADANSFNNKKEEIKNLINTFSNESRKKTYLVKLEEMTTYYDLLYFAREMSGAKAVDDQEKALLDQKELFNIKNKLNIYLSILSESEQVKISKELLENKSVEEYQQILNKIKSDNSNPNEQQISAFKAKLLLVSEQISKKTDKEKVVTAIENANKNFAQLENVLDNNLLPELKKRADKIKKDALKWVNELVDNPNVDIATKEIAVGYEFLLNSLYDIDTLNALLEQIRTQARSFKPFIILKPYVSPVKTDQNNYQDKKQIANLEVIFPASYYSYSKVDDVSNTKTNEVGVRVNTSKDSFYISNLKPPLIRTFTLSEKDREIQEKLLSLKQRIIKNFYTLASKTTFGEQPKKYETYDFKNQLEEASFKIYKLRISRLLFSIEKALIEGYFYQEVYETLSGFWYQSGDEVEQAMPLVELLTKDTNGLWNFNELDTFIKKSSSSANNSSTSALI</sequence>
<organism evidence="3 4">
    <name type="scientific">Mesomycoplasma lagogenitalium</name>
    <dbReference type="NCBI Taxonomy" id="171286"/>
    <lineage>
        <taxon>Bacteria</taxon>
        <taxon>Bacillati</taxon>
        <taxon>Mycoplasmatota</taxon>
        <taxon>Mycoplasmoidales</taxon>
        <taxon>Metamycoplasmataceae</taxon>
        <taxon>Mesomycoplasma</taxon>
    </lineage>
</organism>
<dbReference type="Proteomes" id="UP001179842">
    <property type="component" value="Chromosome"/>
</dbReference>
<dbReference type="EMBL" id="CP122979">
    <property type="protein sequence ID" value="WGI37021.1"/>
    <property type="molecule type" value="Genomic_DNA"/>
</dbReference>
<dbReference type="PROSITE" id="PS51257">
    <property type="entry name" value="PROKAR_LIPOPROTEIN"/>
    <property type="match status" value="1"/>
</dbReference>
<name>A0ABY8LX82_9BACT</name>
<feature type="chain" id="PRO_5046094578" description="Lipoprotein" evidence="2">
    <location>
        <begin position="25"/>
        <end position="608"/>
    </location>
</feature>
<feature type="compositionally biased region" description="Basic and acidic residues" evidence="1">
    <location>
        <begin position="33"/>
        <end position="57"/>
    </location>
</feature>
<keyword evidence="4" id="KW-1185">Reference proteome</keyword>
<gene>
    <name evidence="3" type="ORF">QEG99_01920</name>
</gene>
<reference evidence="3" key="1">
    <citation type="submission" date="2023-04" db="EMBL/GenBank/DDBJ databases">
        <title>Completed genome of Mycoplasma lagogenitalium type strain 12MS.</title>
        <authorList>
            <person name="Spergser J."/>
        </authorList>
    </citation>
    <scope>NUCLEOTIDE SEQUENCE</scope>
    <source>
        <strain evidence="3">12MS</strain>
    </source>
</reference>
<feature type="region of interest" description="Disordered" evidence="1">
    <location>
        <begin position="31"/>
        <end position="57"/>
    </location>
</feature>
<feature type="signal peptide" evidence="2">
    <location>
        <begin position="1"/>
        <end position="24"/>
    </location>
</feature>
<evidence type="ECO:0000256" key="2">
    <source>
        <dbReference type="SAM" id="SignalP"/>
    </source>
</evidence>